<dbReference type="EMBL" id="CP042914">
    <property type="protein sequence ID" value="QEG38335.1"/>
    <property type="molecule type" value="Genomic_DNA"/>
</dbReference>
<protein>
    <recommendedName>
        <fullName evidence="3">Sulfatase</fullName>
    </recommendedName>
</protein>
<organism evidence="1 2">
    <name type="scientific">Roseimaritima ulvae</name>
    <dbReference type="NCBI Taxonomy" id="980254"/>
    <lineage>
        <taxon>Bacteria</taxon>
        <taxon>Pseudomonadati</taxon>
        <taxon>Planctomycetota</taxon>
        <taxon>Planctomycetia</taxon>
        <taxon>Pirellulales</taxon>
        <taxon>Pirellulaceae</taxon>
        <taxon>Roseimaritima</taxon>
    </lineage>
</organism>
<dbReference type="KEGG" id="rul:UC8_02920"/>
<dbReference type="Proteomes" id="UP000325286">
    <property type="component" value="Chromosome"/>
</dbReference>
<dbReference type="RefSeq" id="WP_084426673.1">
    <property type="nucleotide sequence ID" value="NZ_CP042914.1"/>
</dbReference>
<dbReference type="SUPFAM" id="SSF53649">
    <property type="entry name" value="Alkaline phosphatase-like"/>
    <property type="match status" value="1"/>
</dbReference>
<dbReference type="InterPro" id="IPR010869">
    <property type="entry name" value="DUF1501"/>
</dbReference>
<dbReference type="Gene3D" id="3.40.720.10">
    <property type="entry name" value="Alkaline Phosphatase, subunit A"/>
    <property type="match status" value="1"/>
</dbReference>
<dbReference type="Pfam" id="PF07394">
    <property type="entry name" value="DUF1501"/>
    <property type="match status" value="1"/>
</dbReference>
<dbReference type="PROSITE" id="PS51318">
    <property type="entry name" value="TAT"/>
    <property type="match status" value="1"/>
</dbReference>
<evidence type="ECO:0000313" key="1">
    <source>
        <dbReference type="EMBL" id="QEG38335.1"/>
    </source>
</evidence>
<sequence>MSSALNPITENQLHQTRRQFFGRSAAGLGTAALASLLDRDGLAAPAATTAGPAPRFGGLPSLPDFAPQAKRVIYLFQNGAPTHVDLFDWKPALKKMHAQPVPSSYIGDRRFSTMTGKADGKLLLAPVEPFAQHGQSGAWVSELMPYTAKIADELCFVKSLHTEQVNHAPAINFMLSGGEMPGRPTVGAWLTYGLGSESDELPAFVVMTSITKDTSCGQIFYDFYWGSGFLPSRFQGVKFRGSGDPVLYVSNPDGIDRQVRRGWLDDIAAINERKLQEFGDPEIATRIAQYEMGFKMQRSIPELADLSDESRQTLDMYGPGVEQPGTFAHNCLIARRLAERGCRYVQLMHAGWDQHNSLTTELYNQCRDTDQPSAALVQDLKQRGLLDDTLVIWGGEFGRTPFLQGDINNQPRWGRDHHPYAFTTWMAGGGVKPGTSYGATDDLGINVVENPVHVHDFQATLLHLMGIDHERLTYKFQGRQFRLTDIHGHVVKDILASV</sequence>
<dbReference type="InterPro" id="IPR006311">
    <property type="entry name" value="TAT_signal"/>
</dbReference>
<dbReference type="OrthoDB" id="127333at2"/>
<evidence type="ECO:0000313" key="2">
    <source>
        <dbReference type="Proteomes" id="UP000325286"/>
    </source>
</evidence>
<proteinExistence type="predicted"/>
<dbReference type="AlphaFoldDB" id="A0A5B9QLD5"/>
<accession>A0A5B9QLD5</accession>
<gene>
    <name evidence="1" type="ORF">UC8_02920</name>
</gene>
<evidence type="ECO:0008006" key="3">
    <source>
        <dbReference type="Google" id="ProtNLM"/>
    </source>
</evidence>
<dbReference type="InterPro" id="IPR017850">
    <property type="entry name" value="Alkaline_phosphatase_core_sf"/>
</dbReference>
<dbReference type="PANTHER" id="PTHR43737:SF1">
    <property type="entry name" value="DUF1501 DOMAIN-CONTAINING PROTEIN"/>
    <property type="match status" value="1"/>
</dbReference>
<reference evidence="1 2" key="1">
    <citation type="submission" date="2019-08" db="EMBL/GenBank/DDBJ databases">
        <title>Deep-cultivation of Planctomycetes and their phenomic and genomic characterization uncovers novel biology.</title>
        <authorList>
            <person name="Wiegand S."/>
            <person name="Jogler M."/>
            <person name="Boedeker C."/>
            <person name="Pinto D."/>
            <person name="Vollmers J."/>
            <person name="Rivas-Marin E."/>
            <person name="Kohn T."/>
            <person name="Peeters S.H."/>
            <person name="Heuer A."/>
            <person name="Rast P."/>
            <person name="Oberbeckmann S."/>
            <person name="Bunk B."/>
            <person name="Jeske O."/>
            <person name="Meyerdierks A."/>
            <person name="Storesund J.E."/>
            <person name="Kallscheuer N."/>
            <person name="Luecker S."/>
            <person name="Lage O.M."/>
            <person name="Pohl T."/>
            <person name="Merkel B.J."/>
            <person name="Hornburger P."/>
            <person name="Mueller R.-W."/>
            <person name="Bruemmer F."/>
            <person name="Labrenz M."/>
            <person name="Spormann A.M."/>
            <person name="Op den Camp H."/>
            <person name="Overmann J."/>
            <person name="Amann R."/>
            <person name="Jetten M.S.M."/>
            <person name="Mascher T."/>
            <person name="Medema M.H."/>
            <person name="Devos D.P."/>
            <person name="Kaster A.-K."/>
            <person name="Ovreas L."/>
            <person name="Rohde M."/>
            <person name="Galperin M.Y."/>
            <person name="Jogler C."/>
        </authorList>
    </citation>
    <scope>NUCLEOTIDE SEQUENCE [LARGE SCALE GENOMIC DNA]</scope>
    <source>
        <strain evidence="1 2">UC8</strain>
    </source>
</reference>
<name>A0A5B9QLD5_9BACT</name>
<keyword evidence="2" id="KW-1185">Reference proteome</keyword>
<dbReference type="PANTHER" id="PTHR43737">
    <property type="entry name" value="BLL7424 PROTEIN"/>
    <property type="match status" value="1"/>
</dbReference>